<dbReference type="Proteomes" id="UP000316726">
    <property type="component" value="Chromosome 16"/>
</dbReference>
<feature type="compositionally biased region" description="Basic and acidic residues" evidence="1">
    <location>
        <begin position="24"/>
        <end position="37"/>
    </location>
</feature>
<name>A0A5B8MXI7_9CHLO</name>
<protein>
    <submittedName>
        <fullName evidence="2">Uncharacterized protein</fullName>
    </submittedName>
</protein>
<evidence type="ECO:0000313" key="3">
    <source>
        <dbReference type="Proteomes" id="UP000316726"/>
    </source>
</evidence>
<evidence type="ECO:0000256" key="1">
    <source>
        <dbReference type="SAM" id="MobiDB-lite"/>
    </source>
</evidence>
<dbReference type="AlphaFoldDB" id="A0A5B8MXI7"/>
<sequence>MGQEVAVWESYFGIGRPKRKRKEPVRLTDEAEWKRTMEAPQHATENRPRKRGGGASDSDQSSGSGQGKEKKEVEFVPLSPSPCNGDESTAAVVEKTVDEVYEVFQKIRGTEEYQNIEPVVREATEKAVSNCATLAEARQVWQEELSDIAFKVTLLLTACNGIFKEAGAPSLQQRWLARTNK</sequence>
<feature type="region of interest" description="Disordered" evidence="1">
    <location>
        <begin position="17"/>
        <end position="87"/>
    </location>
</feature>
<dbReference type="EMBL" id="CP031049">
    <property type="protein sequence ID" value="QDZ25293.1"/>
    <property type="molecule type" value="Genomic_DNA"/>
</dbReference>
<gene>
    <name evidence="2" type="ORF">A3770_16p78110</name>
</gene>
<proteinExistence type="predicted"/>
<evidence type="ECO:0000313" key="2">
    <source>
        <dbReference type="EMBL" id="QDZ25293.1"/>
    </source>
</evidence>
<accession>A0A5B8MXI7</accession>
<organism evidence="2 3">
    <name type="scientific">Chloropicon primus</name>
    <dbReference type="NCBI Taxonomy" id="1764295"/>
    <lineage>
        <taxon>Eukaryota</taxon>
        <taxon>Viridiplantae</taxon>
        <taxon>Chlorophyta</taxon>
        <taxon>Chloropicophyceae</taxon>
        <taxon>Chloropicales</taxon>
        <taxon>Chloropicaceae</taxon>
        <taxon>Chloropicon</taxon>
    </lineage>
</organism>
<keyword evidence="3" id="KW-1185">Reference proteome</keyword>
<reference evidence="2 3" key="1">
    <citation type="submission" date="2018-07" db="EMBL/GenBank/DDBJ databases">
        <title>The complete nuclear genome of the prasinophyte Chloropicon primus (CCMP1205).</title>
        <authorList>
            <person name="Pombert J.-F."/>
            <person name="Otis C."/>
            <person name="Turmel M."/>
            <person name="Lemieux C."/>
        </authorList>
    </citation>
    <scope>NUCLEOTIDE SEQUENCE [LARGE SCALE GENOMIC DNA]</scope>
    <source>
        <strain evidence="2 3">CCMP1205</strain>
    </source>
</reference>